<dbReference type="PROSITE" id="PS00198">
    <property type="entry name" value="4FE4S_FER_1"/>
    <property type="match status" value="1"/>
</dbReference>
<evidence type="ECO:0000256" key="4">
    <source>
        <dbReference type="ARBA" id="ARBA00022723"/>
    </source>
</evidence>
<dbReference type="Gene3D" id="3.30.70.20">
    <property type="match status" value="1"/>
</dbReference>
<feature type="domain" description="4Fe-4S ferredoxin-type" evidence="12">
    <location>
        <begin position="28"/>
        <end position="55"/>
    </location>
</feature>
<dbReference type="HOGENOM" id="CLU_139698_11_4_9"/>
<evidence type="ECO:0000256" key="6">
    <source>
        <dbReference type="ARBA" id="ARBA00022967"/>
    </source>
</evidence>
<dbReference type="InterPro" id="IPR010226">
    <property type="entry name" value="NADH_quinone_OxRdtase_chainI"/>
</dbReference>
<evidence type="ECO:0000256" key="8">
    <source>
        <dbReference type="ARBA" id="ARBA00023014"/>
    </source>
</evidence>
<keyword evidence="9" id="KW-0520">NAD</keyword>
<dbReference type="Proteomes" id="UP000002217">
    <property type="component" value="Chromosome"/>
</dbReference>
<dbReference type="RefSeq" id="WP_015758642.1">
    <property type="nucleotide sequence ID" value="NC_013216.1"/>
</dbReference>
<proteinExistence type="predicted"/>
<evidence type="ECO:0000256" key="5">
    <source>
        <dbReference type="ARBA" id="ARBA00022737"/>
    </source>
</evidence>
<dbReference type="OrthoDB" id="9803397at2"/>
<keyword evidence="7" id="KW-0408">Iron</keyword>
<dbReference type="STRING" id="485916.Dtox_3208"/>
<name>C8W4R4_DESAS</name>
<dbReference type="GO" id="GO:0051539">
    <property type="term" value="F:4 iron, 4 sulfur cluster binding"/>
    <property type="evidence" value="ECO:0007669"/>
    <property type="project" value="UniProtKB-KW"/>
</dbReference>
<evidence type="ECO:0000256" key="2">
    <source>
        <dbReference type="ARBA" id="ARBA00022485"/>
    </source>
</evidence>
<dbReference type="Pfam" id="PF00037">
    <property type="entry name" value="Fer4"/>
    <property type="match status" value="2"/>
</dbReference>
<gene>
    <name evidence="13" type="ordered locus">Dtox_3208</name>
</gene>
<keyword evidence="5" id="KW-0677">Repeat</keyword>
<keyword evidence="14" id="KW-1185">Reference proteome</keyword>
<keyword evidence="1" id="KW-1003">Cell membrane</keyword>
<dbReference type="KEGG" id="dae:Dtox_3208"/>
<keyword evidence="3" id="KW-0874">Quinone</keyword>
<dbReference type="AlphaFoldDB" id="C8W4R4"/>
<accession>C8W4R4</accession>
<dbReference type="GO" id="GO:0046872">
    <property type="term" value="F:metal ion binding"/>
    <property type="evidence" value="ECO:0007669"/>
    <property type="project" value="UniProtKB-KW"/>
</dbReference>
<evidence type="ECO:0000259" key="12">
    <source>
        <dbReference type="PROSITE" id="PS51379"/>
    </source>
</evidence>
<reference evidence="13 14" key="1">
    <citation type="journal article" date="2009" name="Stand. Genomic Sci.">
        <title>Complete genome sequence of Desulfotomaculum acetoxidans type strain (5575).</title>
        <authorList>
            <person name="Spring S."/>
            <person name="Lapidus A."/>
            <person name="Schroder M."/>
            <person name="Gleim D."/>
            <person name="Sims D."/>
            <person name="Meincke L."/>
            <person name="Glavina Del Rio T."/>
            <person name="Tice H."/>
            <person name="Copeland A."/>
            <person name="Cheng J.F."/>
            <person name="Lucas S."/>
            <person name="Chen F."/>
            <person name="Nolan M."/>
            <person name="Bruce D."/>
            <person name="Goodwin L."/>
            <person name="Pitluck S."/>
            <person name="Ivanova N."/>
            <person name="Mavromatis K."/>
            <person name="Mikhailova N."/>
            <person name="Pati A."/>
            <person name="Chen A."/>
            <person name="Palaniappan K."/>
            <person name="Land M."/>
            <person name="Hauser L."/>
            <person name="Chang Y.J."/>
            <person name="Jeffries C.D."/>
            <person name="Chain P."/>
            <person name="Saunders E."/>
            <person name="Brettin T."/>
            <person name="Detter J.C."/>
            <person name="Goker M."/>
            <person name="Bristow J."/>
            <person name="Eisen J.A."/>
            <person name="Markowitz V."/>
            <person name="Hugenholtz P."/>
            <person name="Kyrpides N.C."/>
            <person name="Klenk H.P."/>
            <person name="Han C."/>
        </authorList>
    </citation>
    <scope>NUCLEOTIDE SEQUENCE [LARGE SCALE GENOMIC DNA]</scope>
    <source>
        <strain evidence="14">ATCC 49208 / DSM 771 / VKM B-1644</strain>
    </source>
</reference>
<evidence type="ECO:0000256" key="11">
    <source>
        <dbReference type="ARBA" id="ARBA00023136"/>
    </source>
</evidence>
<evidence type="ECO:0000313" key="13">
    <source>
        <dbReference type="EMBL" id="ACV63950.1"/>
    </source>
</evidence>
<dbReference type="InterPro" id="IPR017896">
    <property type="entry name" value="4Fe4S_Fe-S-bd"/>
</dbReference>
<feature type="domain" description="4Fe-4S ferredoxin-type" evidence="12">
    <location>
        <begin position="1"/>
        <end position="24"/>
    </location>
</feature>
<dbReference type="PANTHER" id="PTHR10849">
    <property type="entry name" value="NADH DEHYDROGENASE UBIQUINONE IRON-SULFUR PROTEIN 8, MITOCHONDRIAL"/>
    <property type="match status" value="1"/>
</dbReference>
<dbReference type="PANTHER" id="PTHR10849:SF24">
    <property type="entry name" value="NADH-QUINONE OXIDOREDUCTASE SUBUNIT I 2"/>
    <property type="match status" value="1"/>
</dbReference>
<dbReference type="GO" id="GO:0016651">
    <property type="term" value="F:oxidoreductase activity, acting on NAD(P)H"/>
    <property type="evidence" value="ECO:0007669"/>
    <property type="project" value="InterPro"/>
</dbReference>
<dbReference type="SUPFAM" id="SSF54862">
    <property type="entry name" value="4Fe-4S ferredoxins"/>
    <property type="match status" value="1"/>
</dbReference>
<keyword evidence="11" id="KW-0472">Membrane</keyword>
<dbReference type="InterPro" id="IPR017900">
    <property type="entry name" value="4Fe4S_Fe_S_CS"/>
</dbReference>
<evidence type="ECO:0000256" key="1">
    <source>
        <dbReference type="ARBA" id="ARBA00022475"/>
    </source>
</evidence>
<dbReference type="eggNOG" id="COG2768">
    <property type="taxonomic scope" value="Bacteria"/>
</dbReference>
<protein>
    <submittedName>
        <fullName evidence="13">4Fe-4S ferredoxin iron-sulfur binding domain protein</fullName>
    </submittedName>
</protein>
<evidence type="ECO:0000256" key="7">
    <source>
        <dbReference type="ARBA" id="ARBA00023004"/>
    </source>
</evidence>
<sequence>MSYRITEACEACGTCKDACPNDAIIEGDIYKIDAEKCAECGACVEECPTGAIVEE</sequence>
<dbReference type="EMBL" id="CP001720">
    <property type="protein sequence ID" value="ACV63950.1"/>
    <property type="molecule type" value="Genomic_DNA"/>
</dbReference>
<keyword evidence="8" id="KW-0411">Iron-sulfur</keyword>
<evidence type="ECO:0000313" key="14">
    <source>
        <dbReference type="Proteomes" id="UP000002217"/>
    </source>
</evidence>
<dbReference type="GO" id="GO:0048038">
    <property type="term" value="F:quinone binding"/>
    <property type="evidence" value="ECO:0007669"/>
    <property type="project" value="UniProtKB-KW"/>
</dbReference>
<keyword evidence="10" id="KW-0830">Ubiquinone</keyword>
<dbReference type="PROSITE" id="PS51379">
    <property type="entry name" value="4FE4S_FER_2"/>
    <property type="match status" value="2"/>
</dbReference>
<dbReference type="GO" id="GO:0016020">
    <property type="term" value="C:membrane"/>
    <property type="evidence" value="ECO:0007669"/>
    <property type="project" value="InterPro"/>
</dbReference>
<keyword evidence="2" id="KW-0004">4Fe-4S</keyword>
<keyword evidence="4" id="KW-0479">Metal-binding</keyword>
<evidence type="ECO:0000256" key="10">
    <source>
        <dbReference type="ARBA" id="ARBA00023075"/>
    </source>
</evidence>
<organism evidence="13 14">
    <name type="scientific">Desulfofarcimen acetoxidans (strain ATCC 49208 / DSM 771 / KCTC 5769 / VKM B-1644 / 5575)</name>
    <name type="common">Desulfotomaculum acetoxidans</name>
    <dbReference type="NCBI Taxonomy" id="485916"/>
    <lineage>
        <taxon>Bacteria</taxon>
        <taxon>Bacillati</taxon>
        <taxon>Bacillota</taxon>
        <taxon>Clostridia</taxon>
        <taxon>Eubacteriales</taxon>
        <taxon>Peptococcaceae</taxon>
        <taxon>Desulfofarcimen</taxon>
    </lineage>
</organism>
<evidence type="ECO:0000256" key="3">
    <source>
        <dbReference type="ARBA" id="ARBA00022719"/>
    </source>
</evidence>
<keyword evidence="6" id="KW-1278">Translocase</keyword>
<evidence type="ECO:0000256" key="9">
    <source>
        <dbReference type="ARBA" id="ARBA00023027"/>
    </source>
</evidence>